<dbReference type="AlphaFoldDB" id="A0A934TTK9"/>
<dbReference type="Pfam" id="PF01757">
    <property type="entry name" value="Acyl_transf_3"/>
    <property type="match status" value="1"/>
</dbReference>
<keyword evidence="1" id="KW-1133">Transmembrane helix</keyword>
<keyword evidence="3" id="KW-0808">Transferase</keyword>
<comment type="caution">
    <text evidence="3">The sequence shown here is derived from an EMBL/GenBank/DDBJ whole genome shotgun (WGS) entry which is preliminary data.</text>
</comment>
<organism evidence="3 4">
    <name type="scientific">Ramlibacter ginsenosidimutans</name>
    <dbReference type="NCBI Taxonomy" id="502333"/>
    <lineage>
        <taxon>Bacteria</taxon>
        <taxon>Pseudomonadati</taxon>
        <taxon>Pseudomonadota</taxon>
        <taxon>Betaproteobacteria</taxon>
        <taxon>Burkholderiales</taxon>
        <taxon>Comamonadaceae</taxon>
        <taxon>Ramlibacter</taxon>
    </lineage>
</organism>
<dbReference type="PANTHER" id="PTHR23028:SF131">
    <property type="entry name" value="BLR2367 PROTEIN"/>
    <property type="match status" value="1"/>
</dbReference>
<feature type="domain" description="Acyltransferase 3" evidence="2">
    <location>
        <begin position="35"/>
        <end position="344"/>
    </location>
</feature>
<evidence type="ECO:0000313" key="3">
    <source>
        <dbReference type="EMBL" id="MBK6006670.1"/>
    </source>
</evidence>
<feature type="transmembrane region" description="Helical" evidence="1">
    <location>
        <begin position="160"/>
        <end position="182"/>
    </location>
</feature>
<reference evidence="3" key="2">
    <citation type="submission" date="2021-01" db="EMBL/GenBank/DDBJ databases">
        <authorList>
            <person name="Kang M."/>
        </authorList>
    </citation>
    <scope>NUCLEOTIDE SEQUENCE</scope>
    <source>
        <strain evidence="3">KACC 17527</strain>
    </source>
</reference>
<keyword evidence="1" id="KW-0812">Transmembrane</keyword>
<dbReference type="GO" id="GO:0016020">
    <property type="term" value="C:membrane"/>
    <property type="evidence" value="ECO:0007669"/>
    <property type="project" value="TreeGrafter"/>
</dbReference>
<feature type="transmembrane region" description="Helical" evidence="1">
    <location>
        <begin position="33"/>
        <end position="55"/>
    </location>
</feature>
<gene>
    <name evidence="3" type="ORF">JJB11_11260</name>
</gene>
<evidence type="ECO:0000313" key="4">
    <source>
        <dbReference type="Proteomes" id="UP000630528"/>
    </source>
</evidence>
<feature type="transmembrane region" description="Helical" evidence="1">
    <location>
        <begin position="243"/>
        <end position="260"/>
    </location>
</feature>
<feature type="transmembrane region" description="Helical" evidence="1">
    <location>
        <begin position="213"/>
        <end position="236"/>
    </location>
</feature>
<dbReference type="GO" id="GO:0016747">
    <property type="term" value="F:acyltransferase activity, transferring groups other than amino-acyl groups"/>
    <property type="evidence" value="ECO:0007669"/>
    <property type="project" value="InterPro"/>
</dbReference>
<dbReference type="GO" id="GO:0000271">
    <property type="term" value="P:polysaccharide biosynthetic process"/>
    <property type="evidence" value="ECO:0007669"/>
    <property type="project" value="TreeGrafter"/>
</dbReference>
<feature type="transmembrane region" description="Helical" evidence="1">
    <location>
        <begin position="189"/>
        <end position="207"/>
    </location>
</feature>
<feature type="transmembrane region" description="Helical" evidence="1">
    <location>
        <begin position="114"/>
        <end position="135"/>
    </location>
</feature>
<dbReference type="EMBL" id="JAEPWM010000004">
    <property type="protein sequence ID" value="MBK6006670.1"/>
    <property type="molecule type" value="Genomic_DNA"/>
</dbReference>
<feature type="transmembrane region" description="Helical" evidence="1">
    <location>
        <begin position="75"/>
        <end position="93"/>
    </location>
</feature>
<protein>
    <submittedName>
        <fullName evidence="3">Acyltransferase</fullName>
    </submittedName>
</protein>
<dbReference type="InterPro" id="IPR002656">
    <property type="entry name" value="Acyl_transf_3_dom"/>
</dbReference>
<proteinExistence type="predicted"/>
<reference evidence="3" key="1">
    <citation type="journal article" date="2012" name="J. Microbiol. Biotechnol.">
        <title>Ramlibacter ginsenosidimutans sp. nov., with ginsenoside-converting activity.</title>
        <authorList>
            <person name="Wang L."/>
            <person name="An D.S."/>
            <person name="Kim S.G."/>
            <person name="Jin F.X."/>
            <person name="Kim S.C."/>
            <person name="Lee S.T."/>
            <person name="Im W.T."/>
        </authorList>
    </citation>
    <scope>NUCLEOTIDE SEQUENCE</scope>
    <source>
        <strain evidence="3">KACC 17527</strain>
    </source>
</reference>
<name>A0A934TTK9_9BURK</name>
<sequence>MWDEMVCTNTGELPQKRAGVSEIMGMGMRPPRIFAGLQAMRFLAAVMVVCTHATFYVSTRLSNGFPVWDSGTQGVPLFFVISGFVMTLSTASLPRGTLGARKFVASRLIRIVPLYWALNLLKLAQILALPALAFAKPDVWNVVLSMLFIPSRNAEGAVEAFYGVGWTLDFEMFFYAVLAIALMFRRIPLYMFMAAVLIPAVLVAPYRQEHWPAVTFLLNPLLLDFLWGVAIGHLYLRGVRVSPHVSLVCLVVGLTIVFALPKFPLLGLQYALAIGGAVFLEEKWGQRVPRIAVIGGDASYSLYLVHPMVGVLVAVILHRAGISTPLAAICAILVASTCAAYLTYVLFERPITGMLRRRFTGGQLTPAALPAQSLTMH</sequence>
<feature type="transmembrane region" description="Helical" evidence="1">
    <location>
        <begin position="302"/>
        <end position="320"/>
    </location>
</feature>
<keyword evidence="4" id="KW-1185">Reference proteome</keyword>
<dbReference type="InterPro" id="IPR050879">
    <property type="entry name" value="Acyltransferase_3"/>
</dbReference>
<dbReference type="PANTHER" id="PTHR23028">
    <property type="entry name" value="ACETYLTRANSFERASE"/>
    <property type="match status" value="1"/>
</dbReference>
<accession>A0A934TTK9</accession>
<keyword evidence="1" id="KW-0472">Membrane</keyword>
<keyword evidence="3" id="KW-0012">Acyltransferase</keyword>
<evidence type="ECO:0000259" key="2">
    <source>
        <dbReference type="Pfam" id="PF01757"/>
    </source>
</evidence>
<evidence type="ECO:0000256" key="1">
    <source>
        <dbReference type="SAM" id="Phobius"/>
    </source>
</evidence>
<feature type="transmembrane region" description="Helical" evidence="1">
    <location>
        <begin position="266"/>
        <end position="281"/>
    </location>
</feature>
<dbReference type="Proteomes" id="UP000630528">
    <property type="component" value="Unassembled WGS sequence"/>
</dbReference>
<feature type="transmembrane region" description="Helical" evidence="1">
    <location>
        <begin position="326"/>
        <end position="347"/>
    </location>
</feature>